<reference evidence="13 14" key="1">
    <citation type="journal article" date="2020" name="Mol. Plant">
        <title>The Chromosome-Based Rubber Tree Genome Provides New Insights into Spurge Genome Evolution and Rubber Biosynthesis.</title>
        <authorList>
            <person name="Liu J."/>
            <person name="Shi C."/>
            <person name="Shi C.C."/>
            <person name="Li W."/>
            <person name="Zhang Q.J."/>
            <person name="Zhang Y."/>
            <person name="Li K."/>
            <person name="Lu H.F."/>
            <person name="Shi C."/>
            <person name="Zhu S.T."/>
            <person name="Xiao Z.Y."/>
            <person name="Nan H."/>
            <person name="Yue Y."/>
            <person name="Zhu X.G."/>
            <person name="Wu Y."/>
            <person name="Hong X.N."/>
            <person name="Fan G.Y."/>
            <person name="Tong Y."/>
            <person name="Zhang D."/>
            <person name="Mao C.L."/>
            <person name="Liu Y.L."/>
            <person name="Hao S.J."/>
            <person name="Liu W.Q."/>
            <person name="Lv M.Q."/>
            <person name="Zhang H.B."/>
            <person name="Liu Y."/>
            <person name="Hu-Tang G.R."/>
            <person name="Wang J.P."/>
            <person name="Wang J.H."/>
            <person name="Sun Y.H."/>
            <person name="Ni S.B."/>
            <person name="Chen W.B."/>
            <person name="Zhang X.C."/>
            <person name="Jiao Y.N."/>
            <person name="Eichler E.E."/>
            <person name="Li G.H."/>
            <person name="Liu X."/>
            <person name="Gao L.Z."/>
        </authorList>
    </citation>
    <scope>NUCLEOTIDE SEQUENCE [LARGE SCALE GENOMIC DNA]</scope>
    <source>
        <strain evidence="14">cv. GT1</strain>
        <tissue evidence="13">Leaf</tissue>
    </source>
</reference>
<dbReference type="InterPro" id="IPR012947">
    <property type="entry name" value="tRNA_SAD"/>
</dbReference>
<dbReference type="Gene3D" id="3.30.54.20">
    <property type="match status" value="1"/>
</dbReference>
<evidence type="ECO:0000313" key="13">
    <source>
        <dbReference type="EMBL" id="KAF2302180.1"/>
    </source>
</evidence>
<evidence type="ECO:0000256" key="4">
    <source>
        <dbReference type="ARBA" id="ARBA00022723"/>
    </source>
</evidence>
<keyword evidence="2 11" id="KW-0820">tRNA-binding</keyword>
<feature type="domain" description="Alanyl-transfer RNA synthetases family profile" evidence="12">
    <location>
        <begin position="43"/>
        <end position="742"/>
    </location>
</feature>
<dbReference type="PROSITE" id="PS50860">
    <property type="entry name" value="AA_TRNA_LIGASE_II_ALA"/>
    <property type="match status" value="1"/>
</dbReference>
<keyword evidence="6 11" id="KW-0862">Zinc</keyword>
<keyword evidence="7 11" id="KW-0067">ATP-binding</keyword>
<dbReference type="GO" id="GO:0005829">
    <property type="term" value="C:cytosol"/>
    <property type="evidence" value="ECO:0007669"/>
    <property type="project" value="TreeGrafter"/>
</dbReference>
<evidence type="ECO:0000259" key="12">
    <source>
        <dbReference type="PROSITE" id="PS50860"/>
    </source>
</evidence>
<dbReference type="Gene3D" id="3.30.980.10">
    <property type="entry name" value="Threonyl-trna Synthetase, Chain A, domain 2"/>
    <property type="match status" value="1"/>
</dbReference>
<evidence type="ECO:0000256" key="3">
    <source>
        <dbReference type="ARBA" id="ARBA00022598"/>
    </source>
</evidence>
<dbReference type="NCBIfam" id="TIGR00344">
    <property type="entry name" value="alaS"/>
    <property type="match status" value="1"/>
</dbReference>
<dbReference type="SUPFAM" id="SSF50447">
    <property type="entry name" value="Translation proteins"/>
    <property type="match status" value="1"/>
</dbReference>
<dbReference type="GO" id="GO:0002161">
    <property type="term" value="F:aminoacyl-tRNA deacylase activity"/>
    <property type="evidence" value="ECO:0007669"/>
    <property type="project" value="TreeGrafter"/>
</dbReference>
<protein>
    <recommendedName>
        <fullName evidence="11">Alanine--tRNA ligase</fullName>
        <ecNumber evidence="11">6.1.1.7</ecNumber>
    </recommendedName>
    <alternativeName>
        <fullName evidence="11">Alanyl-tRNA synthetase</fullName>
        <shortName evidence="11">AlaRS</shortName>
    </alternativeName>
</protein>
<dbReference type="SMART" id="SM00863">
    <property type="entry name" value="tRNA_SAD"/>
    <property type="match status" value="1"/>
</dbReference>
<dbReference type="GO" id="GO:0070143">
    <property type="term" value="P:mitochondrial alanyl-tRNA aminoacylation"/>
    <property type="evidence" value="ECO:0007669"/>
    <property type="project" value="UniProtKB-UniRule"/>
</dbReference>
<dbReference type="SUPFAM" id="SSF55186">
    <property type="entry name" value="ThrRS/AlaRS common domain"/>
    <property type="match status" value="1"/>
</dbReference>
<dbReference type="InterPro" id="IPR002318">
    <property type="entry name" value="Ala-tRNA-lgiase_IIc"/>
</dbReference>
<comment type="subcellular location">
    <subcellularLocation>
        <location evidence="11">Mitochondrion</location>
    </subcellularLocation>
    <subcellularLocation>
        <location evidence="11">Cytoplasm</location>
    </subcellularLocation>
</comment>
<evidence type="ECO:0000256" key="6">
    <source>
        <dbReference type="ARBA" id="ARBA00022833"/>
    </source>
</evidence>
<keyword evidence="3 11" id="KW-0436">Ligase</keyword>
<dbReference type="Gene3D" id="3.10.310.40">
    <property type="match status" value="1"/>
</dbReference>
<dbReference type="GO" id="GO:0004813">
    <property type="term" value="F:alanine-tRNA ligase activity"/>
    <property type="evidence" value="ECO:0007669"/>
    <property type="project" value="UniProtKB-UniRule"/>
</dbReference>
<dbReference type="GO" id="GO:0005739">
    <property type="term" value="C:mitochondrion"/>
    <property type="evidence" value="ECO:0007669"/>
    <property type="project" value="UniProtKB-SubCell"/>
</dbReference>
<dbReference type="Gene3D" id="3.30.930.10">
    <property type="entry name" value="Bira Bifunctional Protein, Domain 2"/>
    <property type="match status" value="1"/>
</dbReference>
<dbReference type="FunFam" id="3.30.930.10:FF:000004">
    <property type="entry name" value="Alanine--tRNA ligase"/>
    <property type="match status" value="1"/>
</dbReference>
<gene>
    <name evidence="13" type="ORF">GH714_033616</name>
</gene>
<dbReference type="GO" id="GO:0008270">
    <property type="term" value="F:zinc ion binding"/>
    <property type="evidence" value="ECO:0007669"/>
    <property type="project" value="UniProtKB-UniRule"/>
</dbReference>
<dbReference type="EMBL" id="JAAGAX010000010">
    <property type="protein sequence ID" value="KAF2302180.1"/>
    <property type="molecule type" value="Genomic_DNA"/>
</dbReference>
<comment type="similarity">
    <text evidence="1">Belongs to the class-II aminoacyl-tRNA synthetase family. Alax-L subfamily.</text>
</comment>
<dbReference type="Proteomes" id="UP000467840">
    <property type="component" value="Chromosome 4"/>
</dbReference>
<dbReference type="InterPro" id="IPR045864">
    <property type="entry name" value="aa-tRNA-synth_II/BPL/LPL"/>
</dbReference>
<dbReference type="Pfam" id="PF01411">
    <property type="entry name" value="tRNA-synt_2c"/>
    <property type="match status" value="1"/>
</dbReference>
<dbReference type="CDD" id="cd00673">
    <property type="entry name" value="AlaRS_core"/>
    <property type="match status" value="1"/>
</dbReference>
<sequence>MLTSGRSVLQGARGMRFRTRSIRASVQPVTEELMEDKTQENPVSGDSIRSRFLDFYASRGHKVLPSASLVPDDPTVLLTIAGMLQFKLVFLGKAPKQVPRATTAQRCIRTNDVENVGRTARHHTFFEMLGNFSFGDYFKKEAIKWAWELSTKEFGLPGDRLWVSVYENDDEAFEIWHDEVGVPVEHIKRMGEEDNFWTSGITGPCGPCSELYYDFHPEMGYLDVDLGDDTRFIEFYNLVFMQYNKMDDGSLEPLKQKNIDTGLGLERLARILQKVPNNYETDLIYPIIEKASELANISYALADDQTKMNLKIIGDHLRAIVYLISDGVLPSNIGRGYVVRRLIRRAVRSSRLIGVKGDGKSNLEAAFLPAIAEKVIELSTYVDSDVKTRASHILEELQREELRFVQTLERGEKLLDQMLADALSSGHKNGTVPCLSGKDVFLLYDTYGFPVEITAEVAGEHGVKIDADGFEIEMEKQRRQSQAAHNVVKIAVENGDLSEIVSDTEFLGWLKEVKVEVLLDKTPFYAESGGQIGDHGFLYVTGGESKPVAVVEIKDVQKSLGNVFIHKGTIKEGVLEVGREVEAAVDPKLRQRAKVHHTTTHLLQSALKKVIGNETSQAGSLVAFDRLRFDFNFHRPLLDTELEEIERLINGWIGDATLLQTKVMSLNDAKKAGAIAMFGEKYGEQVRVVEVPGVSLELCGGTHVSNTAEIRAFKIISEQGIASGIRRIEAVAGEAFIEYINARDAQVKRLCSTLKPNGEWCISRLRQSSKVLVESMDDVDADSLKSAAEYLIDVLQDPAAVVLGSGPDKGKVSLVAAFTPGVVDMGVQAGKFIGPIAKLCGGGGGGRPNFAQAGGKKPENLSSALEKAQADLISILTEKAS</sequence>
<dbReference type="Pfam" id="PF07973">
    <property type="entry name" value="tRNA_SAD"/>
    <property type="match status" value="1"/>
</dbReference>
<evidence type="ECO:0000313" key="14">
    <source>
        <dbReference type="Proteomes" id="UP000467840"/>
    </source>
</evidence>
<comment type="catalytic activity">
    <reaction evidence="11">
        <text>tRNA(Ala) + L-alanine + ATP = L-alanyl-tRNA(Ala) + AMP + diphosphate</text>
        <dbReference type="Rhea" id="RHEA:12540"/>
        <dbReference type="Rhea" id="RHEA-COMP:9657"/>
        <dbReference type="Rhea" id="RHEA-COMP:9923"/>
        <dbReference type="ChEBI" id="CHEBI:30616"/>
        <dbReference type="ChEBI" id="CHEBI:33019"/>
        <dbReference type="ChEBI" id="CHEBI:57972"/>
        <dbReference type="ChEBI" id="CHEBI:78442"/>
        <dbReference type="ChEBI" id="CHEBI:78497"/>
        <dbReference type="ChEBI" id="CHEBI:456215"/>
        <dbReference type="EC" id="6.1.1.7"/>
    </reaction>
</comment>
<dbReference type="AlphaFoldDB" id="A0A6A6LL74"/>
<comment type="caution">
    <text evidence="13">The sequence shown here is derived from an EMBL/GenBank/DDBJ whole genome shotgun (WGS) entry which is preliminary data.</text>
</comment>
<dbReference type="InterPro" id="IPR018163">
    <property type="entry name" value="Thr/Ala-tRNA-synth_IIc_edit"/>
</dbReference>
<dbReference type="InterPro" id="IPR050058">
    <property type="entry name" value="Ala-tRNA_ligase"/>
</dbReference>
<keyword evidence="11" id="KW-0963">Cytoplasm</keyword>
<dbReference type="PANTHER" id="PTHR11777">
    <property type="entry name" value="ALANYL-TRNA SYNTHETASE"/>
    <property type="match status" value="1"/>
</dbReference>
<dbReference type="GO" id="GO:0000049">
    <property type="term" value="F:tRNA binding"/>
    <property type="evidence" value="ECO:0007669"/>
    <property type="project" value="UniProtKB-KW"/>
</dbReference>
<comment type="domain">
    <text evidence="11">Consists of three domains; the N-terminal catalytic domain, the editing domain and the C-terminal C-Ala domain. The editing domain removes incorrectly charged amino acids, while the C-Ala domain, along with tRNA(Ala), serves as a bridge to cooperatively bring together the editing and aminoacylation centers thus stimulating deacylation of misacylated tRNAs.</text>
</comment>
<name>A0A6A6LL74_HEVBR</name>
<dbReference type="InterPro" id="IPR009000">
    <property type="entry name" value="Transl_B-barrel_sf"/>
</dbReference>
<feature type="binding site" evidence="11">
    <location>
        <position position="699"/>
    </location>
    <ligand>
        <name>Zn(2+)</name>
        <dbReference type="ChEBI" id="CHEBI:29105"/>
    </ligand>
</feature>
<dbReference type="Pfam" id="PF02272">
    <property type="entry name" value="DHHA1"/>
    <property type="match status" value="1"/>
</dbReference>
<dbReference type="SUPFAM" id="SSF101353">
    <property type="entry name" value="Putative anticodon-binding domain of alanyl-tRNA synthetase (AlaRS)"/>
    <property type="match status" value="1"/>
</dbReference>
<dbReference type="HAMAP" id="MF_00036_B">
    <property type="entry name" value="Ala_tRNA_synth_B"/>
    <property type="match status" value="1"/>
</dbReference>
<comment type="cofactor">
    <cofactor evidence="11">
        <name>Zn(2+)</name>
        <dbReference type="ChEBI" id="CHEBI:29105"/>
    </cofactor>
    <text evidence="11">Binds 1 zinc ion per subunit.</text>
</comment>
<dbReference type="InterPro" id="IPR003156">
    <property type="entry name" value="DHHA1_dom"/>
</dbReference>
<keyword evidence="5 11" id="KW-0547">Nucleotide-binding</keyword>
<evidence type="ECO:0000256" key="1">
    <source>
        <dbReference type="ARBA" id="ARBA00008429"/>
    </source>
</evidence>
<dbReference type="SUPFAM" id="SSF55681">
    <property type="entry name" value="Class II aaRS and biotin synthetases"/>
    <property type="match status" value="1"/>
</dbReference>
<accession>A0A6A6LL74</accession>
<comment type="function">
    <text evidence="11">Catalyzes the attachment of alanine to tRNA(Ala) in a two-step reaction: alanine is first activated by ATP to form Ala-AMP and then transferred to the acceptor end of tRNA(Ala). Also edits incorrectly charged tRNA(Ala) via its editing domain.</text>
</comment>
<dbReference type="FunFam" id="3.30.54.20:FF:000001">
    <property type="entry name" value="Alanine--tRNA ligase"/>
    <property type="match status" value="1"/>
</dbReference>
<dbReference type="EC" id="6.1.1.7" evidence="11"/>
<comment type="subunit">
    <text evidence="11">Monomer.</text>
</comment>
<dbReference type="InterPro" id="IPR018162">
    <property type="entry name" value="Ala-tRNA-ligase_IIc_anticod-bd"/>
</dbReference>
<evidence type="ECO:0000256" key="7">
    <source>
        <dbReference type="ARBA" id="ARBA00022840"/>
    </source>
</evidence>
<evidence type="ECO:0000256" key="11">
    <source>
        <dbReference type="HAMAP-Rule" id="MF_03133"/>
    </source>
</evidence>
<dbReference type="FunFam" id="3.30.980.10:FF:000004">
    <property type="entry name" value="Alanine--tRNA ligase, cytoplasmic"/>
    <property type="match status" value="1"/>
</dbReference>
<dbReference type="GO" id="GO:0005524">
    <property type="term" value="F:ATP binding"/>
    <property type="evidence" value="ECO:0007669"/>
    <property type="project" value="UniProtKB-UniRule"/>
</dbReference>
<dbReference type="InterPro" id="IPR018165">
    <property type="entry name" value="Ala-tRNA-synth_IIc_core"/>
</dbReference>
<dbReference type="PANTHER" id="PTHR11777:SF9">
    <property type="entry name" value="ALANINE--TRNA LIGASE, CYTOPLASMIC"/>
    <property type="match status" value="1"/>
</dbReference>
<evidence type="ECO:0000256" key="10">
    <source>
        <dbReference type="ARBA" id="ARBA00023146"/>
    </source>
</evidence>
<keyword evidence="11" id="KW-0496">Mitochondrion</keyword>
<keyword evidence="14" id="KW-1185">Reference proteome</keyword>
<dbReference type="InterPro" id="IPR018164">
    <property type="entry name" value="Ala-tRNA-synth_IIc_N"/>
</dbReference>
<keyword evidence="4 11" id="KW-0479">Metal-binding</keyword>
<evidence type="ECO:0000256" key="2">
    <source>
        <dbReference type="ARBA" id="ARBA00022555"/>
    </source>
</evidence>
<organism evidence="13 14">
    <name type="scientific">Hevea brasiliensis</name>
    <name type="common">Para rubber tree</name>
    <name type="synonym">Siphonia brasiliensis</name>
    <dbReference type="NCBI Taxonomy" id="3981"/>
    <lineage>
        <taxon>Eukaryota</taxon>
        <taxon>Viridiplantae</taxon>
        <taxon>Streptophyta</taxon>
        <taxon>Embryophyta</taxon>
        <taxon>Tracheophyta</taxon>
        <taxon>Spermatophyta</taxon>
        <taxon>Magnoliopsida</taxon>
        <taxon>eudicotyledons</taxon>
        <taxon>Gunneridae</taxon>
        <taxon>Pentapetalae</taxon>
        <taxon>rosids</taxon>
        <taxon>fabids</taxon>
        <taxon>Malpighiales</taxon>
        <taxon>Euphorbiaceae</taxon>
        <taxon>Crotonoideae</taxon>
        <taxon>Micrandreae</taxon>
        <taxon>Hevea</taxon>
    </lineage>
</organism>
<feature type="binding site" evidence="11">
    <location>
        <position position="703"/>
    </location>
    <ligand>
        <name>Zn(2+)</name>
        <dbReference type="ChEBI" id="CHEBI:29105"/>
    </ligand>
</feature>
<dbReference type="FunFam" id="3.10.310.40:FF:000001">
    <property type="entry name" value="Alanine--tRNA ligase"/>
    <property type="match status" value="1"/>
</dbReference>
<proteinExistence type="inferred from homology"/>
<feature type="binding site" evidence="11">
    <location>
        <position position="597"/>
    </location>
    <ligand>
        <name>Zn(2+)</name>
        <dbReference type="ChEBI" id="CHEBI:29105"/>
    </ligand>
</feature>
<feature type="binding site" evidence="11">
    <location>
        <position position="601"/>
    </location>
    <ligand>
        <name>Zn(2+)</name>
        <dbReference type="ChEBI" id="CHEBI:29105"/>
    </ligand>
</feature>
<dbReference type="PRINTS" id="PR00980">
    <property type="entry name" value="TRNASYNTHALA"/>
</dbReference>
<evidence type="ECO:0000256" key="5">
    <source>
        <dbReference type="ARBA" id="ARBA00022741"/>
    </source>
</evidence>
<evidence type="ECO:0000256" key="9">
    <source>
        <dbReference type="ARBA" id="ARBA00022917"/>
    </source>
</evidence>
<keyword evidence="10 11" id="KW-0030">Aminoacyl-tRNA synthetase</keyword>
<dbReference type="InterPro" id="IPR023033">
    <property type="entry name" value="Ala_tRNA_ligase_euk/bac"/>
</dbReference>
<keyword evidence="9 11" id="KW-0648">Protein biosynthesis</keyword>
<dbReference type="Gene3D" id="2.40.30.130">
    <property type="match status" value="1"/>
</dbReference>
<keyword evidence="8 11" id="KW-0694">RNA-binding</keyword>
<evidence type="ECO:0000256" key="8">
    <source>
        <dbReference type="ARBA" id="ARBA00022884"/>
    </source>
</evidence>